<organism evidence="1 2">
    <name type="scientific">Bizionia algoritergicola</name>
    <dbReference type="NCBI Taxonomy" id="291187"/>
    <lineage>
        <taxon>Bacteria</taxon>
        <taxon>Pseudomonadati</taxon>
        <taxon>Bacteroidota</taxon>
        <taxon>Flavobacteriia</taxon>
        <taxon>Flavobacteriales</taxon>
        <taxon>Flavobacteriaceae</taxon>
        <taxon>Bizionia</taxon>
    </lineage>
</organism>
<protein>
    <submittedName>
        <fullName evidence="1">Uncharacterized protein</fullName>
    </submittedName>
</protein>
<keyword evidence="2" id="KW-1185">Reference proteome</keyword>
<dbReference type="Proteomes" id="UP000324358">
    <property type="component" value="Unassembled WGS sequence"/>
</dbReference>
<gene>
    <name evidence="1" type="ORF">ES675_00060</name>
</gene>
<name>A0A5D0QZ90_9FLAO</name>
<reference evidence="1 2" key="1">
    <citation type="submission" date="2019-08" db="EMBL/GenBank/DDBJ databases">
        <title>Genomes of Antarctic Bizionia species.</title>
        <authorList>
            <person name="Bowman J.P."/>
        </authorList>
    </citation>
    <scope>NUCLEOTIDE SEQUENCE [LARGE SCALE GENOMIC DNA]</scope>
    <source>
        <strain evidence="1 2">APA-1</strain>
    </source>
</reference>
<proteinExistence type="predicted"/>
<dbReference type="RefSeq" id="WP_066256959.1">
    <property type="nucleotide sequence ID" value="NZ_VSKL01000001.1"/>
</dbReference>
<evidence type="ECO:0000313" key="2">
    <source>
        <dbReference type="Proteomes" id="UP000324358"/>
    </source>
</evidence>
<dbReference type="AlphaFoldDB" id="A0A5D0QZ90"/>
<sequence>MNTNINPAIAQFFKEKVSKQEFTKHMRKLMDATVMVALEDSPELEWHRANIKEGYYYLSEFLELLEPTE</sequence>
<dbReference type="EMBL" id="VSKL01000001">
    <property type="protein sequence ID" value="TYB74573.1"/>
    <property type="molecule type" value="Genomic_DNA"/>
</dbReference>
<accession>A0A5D0QZ90</accession>
<evidence type="ECO:0000313" key="1">
    <source>
        <dbReference type="EMBL" id="TYB74573.1"/>
    </source>
</evidence>
<comment type="caution">
    <text evidence="1">The sequence shown here is derived from an EMBL/GenBank/DDBJ whole genome shotgun (WGS) entry which is preliminary data.</text>
</comment>